<dbReference type="EC" id="3.5.1.10" evidence="3 4"/>
<comment type="pathway">
    <text evidence="3">Purine metabolism; IMP biosynthesis via de novo pathway; formate from 10-formyl-5,6,7,8-tetrahydrofolate: step 1/1.</text>
</comment>
<dbReference type="InterPro" id="IPR045865">
    <property type="entry name" value="ACT-like_dom_sf"/>
</dbReference>
<dbReference type="PIRSF" id="PIRSF036480">
    <property type="entry name" value="FormyFH4_hydr"/>
    <property type="match status" value="1"/>
</dbReference>
<dbReference type="Proteomes" id="UP000182521">
    <property type="component" value="Chromosome"/>
</dbReference>
<dbReference type="EMBL" id="CP009654">
    <property type="protein sequence ID" value="APC97356.1"/>
    <property type="molecule type" value="Genomic_DNA"/>
</dbReference>
<keyword evidence="1 3" id="KW-0554">One-carbon metabolism</keyword>
<dbReference type="GO" id="GO:0006189">
    <property type="term" value="P:'de novo' IMP biosynthetic process"/>
    <property type="evidence" value="ECO:0007669"/>
    <property type="project" value="UniProtKB-UniRule"/>
</dbReference>
<dbReference type="NCBIfam" id="NF004684">
    <property type="entry name" value="PRK06027.1"/>
    <property type="match status" value="1"/>
</dbReference>
<dbReference type="InterPro" id="IPR002376">
    <property type="entry name" value="Formyl_transf_N"/>
</dbReference>
<dbReference type="SUPFAM" id="SSF53328">
    <property type="entry name" value="Formyltransferase"/>
    <property type="match status" value="1"/>
</dbReference>
<dbReference type="AlphaFoldDB" id="A0A1J0KUQ0"/>
<evidence type="ECO:0000256" key="1">
    <source>
        <dbReference type="ARBA" id="ARBA00022563"/>
    </source>
</evidence>
<feature type="domain" description="ACT" evidence="5">
    <location>
        <begin position="5"/>
        <end position="83"/>
    </location>
</feature>
<dbReference type="Gene3D" id="3.30.70.260">
    <property type="match status" value="1"/>
</dbReference>
<dbReference type="PROSITE" id="PS51671">
    <property type="entry name" value="ACT"/>
    <property type="match status" value="1"/>
</dbReference>
<dbReference type="UniPathway" id="UPA00074">
    <property type="reaction ID" value="UER00170"/>
</dbReference>
<organism evidence="6 7">
    <name type="scientific">Francisella frigiditurris</name>
    <dbReference type="NCBI Taxonomy" id="1542390"/>
    <lineage>
        <taxon>Bacteria</taxon>
        <taxon>Pseudomonadati</taxon>
        <taxon>Pseudomonadota</taxon>
        <taxon>Gammaproteobacteria</taxon>
        <taxon>Thiotrichales</taxon>
        <taxon>Francisellaceae</taxon>
        <taxon>Francisella</taxon>
    </lineage>
</organism>
<dbReference type="InterPro" id="IPR004810">
    <property type="entry name" value="PurU"/>
</dbReference>
<dbReference type="OrthoDB" id="9806170at2"/>
<dbReference type="InterPro" id="IPR036477">
    <property type="entry name" value="Formyl_transf_N_sf"/>
</dbReference>
<comment type="function">
    <text evidence="3">Catalyzes the hydrolysis of 10-formyltetrahydrofolate (formyl-FH4) to formate and tetrahydrofolate (FH4).</text>
</comment>
<dbReference type="KEGG" id="frc:KX01_836"/>
<dbReference type="GO" id="GO:0006730">
    <property type="term" value="P:one-carbon metabolic process"/>
    <property type="evidence" value="ECO:0007669"/>
    <property type="project" value="UniProtKB-KW"/>
</dbReference>
<protein>
    <recommendedName>
        <fullName evidence="3 4">Formyltetrahydrofolate deformylase</fullName>
        <ecNumber evidence="3 4">3.5.1.10</ecNumber>
    </recommendedName>
    <alternativeName>
        <fullName evidence="3">Formyl-FH(4) hydrolase</fullName>
    </alternativeName>
</protein>
<dbReference type="Pfam" id="PF01842">
    <property type="entry name" value="ACT"/>
    <property type="match status" value="1"/>
</dbReference>
<dbReference type="GO" id="GO:0008864">
    <property type="term" value="F:formyltetrahydrofolate deformylase activity"/>
    <property type="evidence" value="ECO:0007669"/>
    <property type="project" value="UniProtKB-UniRule"/>
</dbReference>
<dbReference type="Gene3D" id="3.40.50.170">
    <property type="entry name" value="Formyl transferase, N-terminal domain"/>
    <property type="match status" value="1"/>
</dbReference>
<evidence type="ECO:0000256" key="3">
    <source>
        <dbReference type="HAMAP-Rule" id="MF_01927"/>
    </source>
</evidence>
<dbReference type="PRINTS" id="PR01575">
    <property type="entry name" value="FFH4HYDRLASE"/>
</dbReference>
<name>A0A1J0KUQ0_9GAMM</name>
<dbReference type="SUPFAM" id="SSF55021">
    <property type="entry name" value="ACT-like"/>
    <property type="match status" value="1"/>
</dbReference>
<comment type="similarity">
    <text evidence="3">Belongs to the PurU family.</text>
</comment>
<keyword evidence="7" id="KW-1185">Reference proteome</keyword>
<evidence type="ECO:0000256" key="4">
    <source>
        <dbReference type="NCBIfam" id="TIGR00655"/>
    </source>
</evidence>
<accession>A0A1J0KUQ0</accession>
<proteinExistence type="inferred from homology"/>
<comment type="catalytic activity">
    <reaction evidence="3">
        <text>(6R)-10-formyltetrahydrofolate + H2O = (6S)-5,6,7,8-tetrahydrofolate + formate + H(+)</text>
        <dbReference type="Rhea" id="RHEA:19833"/>
        <dbReference type="ChEBI" id="CHEBI:15377"/>
        <dbReference type="ChEBI" id="CHEBI:15378"/>
        <dbReference type="ChEBI" id="CHEBI:15740"/>
        <dbReference type="ChEBI" id="CHEBI:57453"/>
        <dbReference type="ChEBI" id="CHEBI:195366"/>
        <dbReference type="EC" id="3.5.1.10"/>
    </reaction>
</comment>
<evidence type="ECO:0000256" key="2">
    <source>
        <dbReference type="ARBA" id="ARBA00022801"/>
    </source>
</evidence>
<evidence type="ECO:0000313" key="6">
    <source>
        <dbReference type="EMBL" id="APC97356.1"/>
    </source>
</evidence>
<dbReference type="InterPro" id="IPR002912">
    <property type="entry name" value="ACT_dom"/>
</dbReference>
<dbReference type="PANTHER" id="PTHR42706:SF1">
    <property type="entry name" value="FORMYLTETRAHYDROFOLATE DEFORMYLASE 2, MITOCHONDRIAL"/>
    <property type="match status" value="1"/>
</dbReference>
<dbReference type="PANTHER" id="PTHR42706">
    <property type="entry name" value="FORMYLTETRAHYDROFOLATE DEFORMYLASE"/>
    <property type="match status" value="1"/>
</dbReference>
<feature type="active site" evidence="3">
    <location>
        <position position="222"/>
    </location>
</feature>
<evidence type="ECO:0000313" key="7">
    <source>
        <dbReference type="Proteomes" id="UP000182521"/>
    </source>
</evidence>
<dbReference type="RefSeq" id="WP_071663780.1">
    <property type="nucleotide sequence ID" value="NZ_CP009654.1"/>
</dbReference>
<evidence type="ECO:0000259" key="5">
    <source>
        <dbReference type="PROSITE" id="PS51671"/>
    </source>
</evidence>
<gene>
    <name evidence="3 6" type="primary">purU</name>
    <name evidence="6" type="ORF">KX01_836</name>
</gene>
<sequence>MQYYRILIETTDHKGLVFKVSKILFDHNLNIEMNSEYVDKEHRKFFMYTAFSGEFDEQKLKADVKEVLPQESIVQINPSTKKNIIILATIELHCLGDLLIRNAEGLLNANITAVISNYDSLGDLVTKFNIPFEFISHQGLDRGEHEKLILETISRYDFDIIVLAKYMRVLSPAFIEKFTNKILNIHHSFLPAFVGANPYKQAYERGVKIIGATGHLVTNDLDEGPIIYQDVVRINHTYSWKEMRDAGRNVEKIVLANALELLLKDRVFVHNNKTVIL</sequence>
<dbReference type="Pfam" id="PF00551">
    <property type="entry name" value="Formyl_trans_N"/>
    <property type="match status" value="1"/>
</dbReference>
<reference evidence="7" key="1">
    <citation type="submission" date="2014-10" db="EMBL/GenBank/DDBJ databases">
        <authorList>
            <person name="Kuske C.R."/>
            <person name="Challacombe J.F."/>
            <person name="Daligault H.E."/>
            <person name="Davenport K.W."/>
            <person name="Johnson S.L."/>
            <person name="Siddaramappa S."/>
            <person name="Petersen J.M."/>
        </authorList>
    </citation>
    <scope>NUCLEOTIDE SEQUENCE [LARGE SCALE GENOMIC DNA]</scope>
    <source>
        <strain evidence="7">CA97-1460</strain>
    </source>
</reference>
<keyword evidence="3" id="KW-0658">Purine biosynthesis</keyword>
<dbReference type="NCBIfam" id="TIGR00655">
    <property type="entry name" value="PurU"/>
    <property type="match status" value="1"/>
</dbReference>
<dbReference type="STRING" id="1542390.KX01_836"/>
<dbReference type="HAMAP" id="MF_01927">
    <property type="entry name" value="PurU"/>
    <property type="match status" value="1"/>
</dbReference>
<keyword evidence="2 3" id="KW-0378">Hydrolase</keyword>